<comment type="caution">
    <text evidence="2">The sequence shown here is derived from an EMBL/GenBank/DDBJ whole genome shotgun (WGS) entry which is preliminary data.</text>
</comment>
<feature type="region of interest" description="Disordered" evidence="1">
    <location>
        <begin position="189"/>
        <end position="254"/>
    </location>
</feature>
<evidence type="ECO:0000256" key="1">
    <source>
        <dbReference type="SAM" id="MobiDB-lite"/>
    </source>
</evidence>
<dbReference type="EMBL" id="BLXT01002730">
    <property type="protein sequence ID" value="GFN97146.1"/>
    <property type="molecule type" value="Genomic_DNA"/>
</dbReference>
<evidence type="ECO:0000313" key="2">
    <source>
        <dbReference type="EMBL" id="GFN97146.1"/>
    </source>
</evidence>
<gene>
    <name evidence="2" type="ORF">PoB_002365200</name>
</gene>
<dbReference type="Proteomes" id="UP000735302">
    <property type="component" value="Unassembled WGS sequence"/>
</dbReference>
<proteinExistence type="predicted"/>
<keyword evidence="3" id="KW-1185">Reference proteome</keyword>
<dbReference type="AlphaFoldDB" id="A0AAV3ZRK0"/>
<protein>
    <submittedName>
        <fullName evidence="2">Uncharacterized protein</fullName>
    </submittedName>
</protein>
<feature type="compositionally biased region" description="Basic and acidic residues" evidence="1">
    <location>
        <begin position="210"/>
        <end position="236"/>
    </location>
</feature>
<reference evidence="2 3" key="1">
    <citation type="journal article" date="2021" name="Elife">
        <title>Chloroplast acquisition without the gene transfer in kleptoplastic sea slugs, Plakobranchus ocellatus.</title>
        <authorList>
            <person name="Maeda T."/>
            <person name="Takahashi S."/>
            <person name="Yoshida T."/>
            <person name="Shimamura S."/>
            <person name="Takaki Y."/>
            <person name="Nagai Y."/>
            <person name="Toyoda A."/>
            <person name="Suzuki Y."/>
            <person name="Arimoto A."/>
            <person name="Ishii H."/>
            <person name="Satoh N."/>
            <person name="Nishiyama T."/>
            <person name="Hasebe M."/>
            <person name="Maruyama T."/>
            <person name="Minagawa J."/>
            <person name="Obokata J."/>
            <person name="Shigenobu S."/>
        </authorList>
    </citation>
    <scope>NUCLEOTIDE SEQUENCE [LARGE SCALE GENOMIC DNA]</scope>
</reference>
<evidence type="ECO:0000313" key="3">
    <source>
        <dbReference type="Proteomes" id="UP000735302"/>
    </source>
</evidence>
<organism evidence="2 3">
    <name type="scientific">Plakobranchus ocellatus</name>
    <dbReference type="NCBI Taxonomy" id="259542"/>
    <lineage>
        <taxon>Eukaryota</taxon>
        <taxon>Metazoa</taxon>
        <taxon>Spiralia</taxon>
        <taxon>Lophotrochozoa</taxon>
        <taxon>Mollusca</taxon>
        <taxon>Gastropoda</taxon>
        <taxon>Heterobranchia</taxon>
        <taxon>Euthyneura</taxon>
        <taxon>Panpulmonata</taxon>
        <taxon>Sacoglossa</taxon>
        <taxon>Placobranchoidea</taxon>
        <taxon>Plakobranchidae</taxon>
        <taxon>Plakobranchus</taxon>
    </lineage>
</organism>
<name>A0AAV3ZRK0_9GAST</name>
<sequence length="347" mass="39653">MIRSSSQFEGLCKHIREVLGIQRHLRGYNPWQPRSKYMSIQPISGKKNPHLSYRQHANKVGGVVDNRLSYLARQNVCYIGWSMEPGWDKHIREEEKVMREQMKKAGIPVPDGKLIGSSMQERLRVAADSLLSYKEEFRRWKPSGDVPTKEQMARVRKAVVKEPIQTTGFGSCVLGYVNWSPVKGLTYVRPGDKTHTAQGVGVTTLRKTKQKDSKEGNDTKEAISKENDDKKKENGKPDTIGSRGKKNVKGEEQKNRVKFGKTNKYYFDYKKRHLPLGTKAALLDETMKRGPQEQDENALTDEDWSADPSYRVAAVFHWKKMDTSTGYPPLKDKLHKCGYYYGPNSNV</sequence>
<accession>A0AAV3ZRK0</accession>